<protein>
    <submittedName>
        <fullName evidence="7">Serine protease</fullName>
    </submittedName>
</protein>
<gene>
    <name evidence="7" type="ORF">AALM99_06895</name>
</gene>
<keyword evidence="8" id="KW-1185">Reference proteome</keyword>
<organism evidence="7 8">
    <name type="scientific">Lactococcus muris</name>
    <dbReference type="NCBI Taxonomy" id="2941330"/>
    <lineage>
        <taxon>Bacteria</taxon>
        <taxon>Bacillati</taxon>
        <taxon>Bacillota</taxon>
        <taxon>Bacilli</taxon>
        <taxon>Lactobacillales</taxon>
        <taxon>Streptococcaceae</taxon>
        <taxon>Lactococcus</taxon>
    </lineage>
</organism>
<evidence type="ECO:0000313" key="7">
    <source>
        <dbReference type="EMBL" id="MEY8538166.1"/>
    </source>
</evidence>
<feature type="compositionally biased region" description="Low complexity" evidence="5">
    <location>
        <begin position="203"/>
        <end position="217"/>
    </location>
</feature>
<evidence type="ECO:0000256" key="2">
    <source>
        <dbReference type="ARBA" id="ARBA00022525"/>
    </source>
</evidence>
<keyword evidence="2" id="KW-0964">Secreted</keyword>
<proteinExistence type="predicted"/>
<reference evidence="7 8" key="1">
    <citation type="submission" date="2024-03" db="EMBL/GenBank/DDBJ databases">
        <title>Mouse gut bacterial collection (mGBC) of GemPharmatech.</title>
        <authorList>
            <person name="He Y."/>
            <person name="Dong L."/>
            <person name="Wu D."/>
            <person name="Gao X."/>
            <person name="Lin Z."/>
        </authorList>
    </citation>
    <scope>NUCLEOTIDE SEQUENCE [LARGE SCALE GENOMIC DNA]</scope>
    <source>
        <strain evidence="7 8">20-218</strain>
    </source>
</reference>
<evidence type="ECO:0000313" key="8">
    <source>
        <dbReference type="Proteomes" id="UP001565242"/>
    </source>
</evidence>
<evidence type="ECO:0000256" key="1">
    <source>
        <dbReference type="ARBA" id="ARBA00004613"/>
    </source>
</evidence>
<dbReference type="Proteomes" id="UP001565242">
    <property type="component" value="Unassembled WGS sequence"/>
</dbReference>
<evidence type="ECO:0000256" key="5">
    <source>
        <dbReference type="SAM" id="MobiDB-lite"/>
    </source>
</evidence>
<feature type="signal peptide" evidence="6">
    <location>
        <begin position="1"/>
        <end position="27"/>
    </location>
</feature>
<feature type="chain" id="PRO_5045532901" evidence="6">
    <location>
        <begin position="28"/>
        <end position="275"/>
    </location>
</feature>
<keyword evidence="7" id="KW-0645">Protease</keyword>
<name>A0ABV4D8U3_9LACT</name>
<dbReference type="RefSeq" id="WP_369918372.1">
    <property type="nucleotide sequence ID" value="NZ_JBCLSQ010000015.1"/>
</dbReference>
<sequence>MKFTKKHWIIAAITCLTLAGGSAVLVANHQAQVQADKIAQEEKAAYDKLIKAAQEATEKAETFKAEADVKTAQDAIKKLKEKNQKDLNSRIEKVRKNWDLYHQADKSVSAAEKAKTDQTIKTAQDAVNTLKDAMTKSKKADLQKRLDKVKAEIKSKKDKEQARAKAQTEQAQSEAAVQTSDNTQVPASQAGVSTTGTTPDYGSYSQAAATPSYTAPASGGGAVVPTQPSPSTGNPAYNSGAGLNANSNMSIAEGDKLIEEANTNPGGAPSADSGR</sequence>
<dbReference type="EMBL" id="JBCLSQ010000015">
    <property type="protein sequence ID" value="MEY8538166.1"/>
    <property type="molecule type" value="Genomic_DNA"/>
</dbReference>
<comment type="caution">
    <text evidence="7">The sequence shown here is derived from an EMBL/GenBank/DDBJ whole genome shotgun (WGS) entry which is preliminary data.</text>
</comment>
<feature type="compositionally biased region" description="Basic and acidic residues" evidence="5">
    <location>
        <begin position="152"/>
        <end position="163"/>
    </location>
</feature>
<dbReference type="GO" id="GO:0008233">
    <property type="term" value="F:peptidase activity"/>
    <property type="evidence" value="ECO:0007669"/>
    <property type="project" value="UniProtKB-KW"/>
</dbReference>
<feature type="compositionally biased region" description="Polar residues" evidence="5">
    <location>
        <begin position="167"/>
        <end position="200"/>
    </location>
</feature>
<keyword evidence="3 6" id="KW-0732">Signal</keyword>
<comment type="subcellular location">
    <subcellularLocation>
        <location evidence="1">Secreted</location>
    </subcellularLocation>
</comment>
<keyword evidence="7" id="KW-0378">Hydrolase</keyword>
<dbReference type="Gene3D" id="1.10.10.1270">
    <property type="entry name" value="Sbi, C3 binding domain IV"/>
    <property type="match status" value="1"/>
</dbReference>
<evidence type="ECO:0000256" key="4">
    <source>
        <dbReference type="SAM" id="Coils"/>
    </source>
</evidence>
<feature type="region of interest" description="Disordered" evidence="5">
    <location>
        <begin position="152"/>
        <end position="275"/>
    </location>
</feature>
<dbReference type="InterPro" id="IPR041909">
    <property type="entry name" value="Sbi_C3_db_domIV"/>
</dbReference>
<evidence type="ECO:0000256" key="3">
    <source>
        <dbReference type="ARBA" id="ARBA00022729"/>
    </source>
</evidence>
<keyword evidence="4" id="KW-0175">Coiled coil</keyword>
<dbReference type="GO" id="GO:0006508">
    <property type="term" value="P:proteolysis"/>
    <property type="evidence" value="ECO:0007669"/>
    <property type="project" value="UniProtKB-KW"/>
</dbReference>
<feature type="coiled-coil region" evidence="4">
    <location>
        <begin position="39"/>
        <end position="97"/>
    </location>
</feature>
<accession>A0ABV4D8U3</accession>
<evidence type="ECO:0000256" key="6">
    <source>
        <dbReference type="SAM" id="SignalP"/>
    </source>
</evidence>